<keyword evidence="6" id="KW-1185">Reference proteome</keyword>
<keyword evidence="3" id="KW-0949">S-adenosyl-L-methionine</keyword>
<feature type="domain" description="Methyltransferase" evidence="4">
    <location>
        <begin position="157"/>
        <end position="254"/>
    </location>
</feature>
<dbReference type="GO" id="GO:0032259">
    <property type="term" value="P:methylation"/>
    <property type="evidence" value="ECO:0007669"/>
    <property type="project" value="UniProtKB-KW"/>
</dbReference>
<keyword evidence="2" id="KW-0808">Transferase</keyword>
<proteinExistence type="predicted"/>
<sequence length="370" mass="42692">MFAEDKAISDLKSIDKIVECISEKKYSASVVSLINFCENLPNNNFNNYLKISCIPFLFHSFENIINKNEDPAIIFDNILKELKNNLEETIKSSFDNIFETSQDFIINEENEKLELETGDHYGNLFKGFTPDKYFNETKELLKKRLEINNIDISNIHKYTVLDQGCGGGRYSVAWALLGAKKVVGIDISKIGINDAVKRAKRANIQNVEYKIGNVLDLPFQKNEFDIVFSNGVLHHTKDWKKGISEQLRVLKPDGLGWQYLIEQPGGIFWDKIEILRMIVRNINKNFAIKVLSGYGISTNRIFYMLDHVMVPINTRITPEELKMELEKNGAKDVRRLTRGLGFDRIEYIHKEIPYAKMKFGVGENRFIFTK</sequence>
<dbReference type="GO" id="GO:0008168">
    <property type="term" value="F:methyltransferase activity"/>
    <property type="evidence" value="ECO:0007669"/>
    <property type="project" value="UniProtKB-KW"/>
</dbReference>
<dbReference type="PANTHER" id="PTHR43464">
    <property type="entry name" value="METHYLTRANSFERASE"/>
    <property type="match status" value="1"/>
</dbReference>
<evidence type="ECO:0000259" key="4">
    <source>
        <dbReference type="Pfam" id="PF13847"/>
    </source>
</evidence>
<evidence type="ECO:0000256" key="3">
    <source>
        <dbReference type="ARBA" id="ARBA00022691"/>
    </source>
</evidence>
<dbReference type="PANTHER" id="PTHR43464:SF19">
    <property type="entry name" value="UBIQUINONE BIOSYNTHESIS O-METHYLTRANSFERASE, MITOCHONDRIAL"/>
    <property type="match status" value="1"/>
</dbReference>
<dbReference type="EMBL" id="CP071795">
    <property type="protein sequence ID" value="QTD37565.1"/>
    <property type="molecule type" value="Genomic_DNA"/>
</dbReference>
<dbReference type="CDD" id="cd02440">
    <property type="entry name" value="AdoMet_MTases"/>
    <property type="match status" value="1"/>
</dbReference>
<name>A0ABX7STK3_9FLAO</name>
<evidence type="ECO:0000256" key="2">
    <source>
        <dbReference type="ARBA" id="ARBA00022679"/>
    </source>
</evidence>
<evidence type="ECO:0000313" key="5">
    <source>
        <dbReference type="EMBL" id="QTD37565.1"/>
    </source>
</evidence>
<dbReference type="Proteomes" id="UP000663935">
    <property type="component" value="Chromosome"/>
</dbReference>
<evidence type="ECO:0000256" key="1">
    <source>
        <dbReference type="ARBA" id="ARBA00022603"/>
    </source>
</evidence>
<gene>
    <name evidence="5" type="ORF">JL193_16065</name>
</gene>
<accession>A0ABX7STK3</accession>
<evidence type="ECO:0000313" key="6">
    <source>
        <dbReference type="Proteomes" id="UP000663935"/>
    </source>
</evidence>
<dbReference type="RefSeq" id="WP_207971733.1">
    <property type="nucleotide sequence ID" value="NZ_CP071795.1"/>
</dbReference>
<dbReference type="InterPro" id="IPR029063">
    <property type="entry name" value="SAM-dependent_MTases_sf"/>
</dbReference>
<dbReference type="SUPFAM" id="SSF53335">
    <property type="entry name" value="S-adenosyl-L-methionine-dependent methyltransferases"/>
    <property type="match status" value="1"/>
</dbReference>
<reference evidence="5 6" key="1">
    <citation type="submission" date="2021-03" db="EMBL/GenBank/DDBJ databases">
        <title>Complete genome of Polaribacter_sp.G4M1.</title>
        <authorList>
            <person name="Jeong S.W."/>
            <person name="Bae J.W."/>
        </authorList>
    </citation>
    <scope>NUCLEOTIDE SEQUENCE [LARGE SCALE GENOMIC DNA]</scope>
    <source>
        <strain evidence="5 6">G4M1</strain>
    </source>
</reference>
<protein>
    <submittedName>
        <fullName evidence="5">Class I SAM-dependent methyltransferase</fullName>
    </submittedName>
</protein>
<dbReference type="Gene3D" id="3.40.50.150">
    <property type="entry name" value="Vaccinia Virus protein VP39"/>
    <property type="match status" value="1"/>
</dbReference>
<keyword evidence="1 5" id="KW-0489">Methyltransferase</keyword>
<dbReference type="Pfam" id="PF13847">
    <property type="entry name" value="Methyltransf_31"/>
    <property type="match status" value="1"/>
</dbReference>
<dbReference type="InterPro" id="IPR025714">
    <property type="entry name" value="Methyltranfer_dom"/>
</dbReference>
<organism evidence="5 6">
    <name type="scientific">Polaribacter batillariae</name>
    <dbReference type="NCBI Taxonomy" id="2808900"/>
    <lineage>
        <taxon>Bacteria</taxon>
        <taxon>Pseudomonadati</taxon>
        <taxon>Bacteroidota</taxon>
        <taxon>Flavobacteriia</taxon>
        <taxon>Flavobacteriales</taxon>
        <taxon>Flavobacteriaceae</taxon>
    </lineage>
</organism>